<reference evidence="2" key="2">
    <citation type="submission" date="2023-05" db="EMBL/GenBank/DDBJ databases">
        <authorList>
            <person name="Schelkunov M.I."/>
        </authorList>
    </citation>
    <scope>NUCLEOTIDE SEQUENCE</scope>
    <source>
        <strain evidence="2">Hsosn_3</strain>
        <tissue evidence="2">Leaf</tissue>
    </source>
</reference>
<evidence type="ECO:0000256" key="1">
    <source>
        <dbReference type="SAM" id="MobiDB-lite"/>
    </source>
</evidence>
<feature type="compositionally biased region" description="Pro residues" evidence="1">
    <location>
        <begin position="1"/>
        <end position="12"/>
    </location>
</feature>
<dbReference type="AlphaFoldDB" id="A0AAD8HSD4"/>
<evidence type="ECO:0000313" key="3">
    <source>
        <dbReference type="Proteomes" id="UP001237642"/>
    </source>
</evidence>
<accession>A0AAD8HSD4</accession>
<evidence type="ECO:0000313" key="2">
    <source>
        <dbReference type="EMBL" id="KAK1371577.1"/>
    </source>
</evidence>
<dbReference type="Proteomes" id="UP001237642">
    <property type="component" value="Unassembled WGS sequence"/>
</dbReference>
<reference evidence="2" key="1">
    <citation type="submission" date="2023-02" db="EMBL/GenBank/DDBJ databases">
        <title>Genome of toxic invasive species Heracleum sosnowskyi carries increased number of genes despite the absence of recent whole-genome duplications.</title>
        <authorList>
            <person name="Schelkunov M."/>
            <person name="Shtratnikova V."/>
            <person name="Makarenko M."/>
            <person name="Klepikova A."/>
            <person name="Omelchenko D."/>
            <person name="Novikova G."/>
            <person name="Obukhova E."/>
            <person name="Bogdanov V."/>
            <person name="Penin A."/>
            <person name="Logacheva M."/>
        </authorList>
    </citation>
    <scope>NUCLEOTIDE SEQUENCE</scope>
    <source>
        <strain evidence="2">Hsosn_3</strain>
        <tissue evidence="2">Leaf</tissue>
    </source>
</reference>
<organism evidence="2 3">
    <name type="scientific">Heracleum sosnowskyi</name>
    <dbReference type="NCBI Taxonomy" id="360622"/>
    <lineage>
        <taxon>Eukaryota</taxon>
        <taxon>Viridiplantae</taxon>
        <taxon>Streptophyta</taxon>
        <taxon>Embryophyta</taxon>
        <taxon>Tracheophyta</taxon>
        <taxon>Spermatophyta</taxon>
        <taxon>Magnoliopsida</taxon>
        <taxon>eudicotyledons</taxon>
        <taxon>Gunneridae</taxon>
        <taxon>Pentapetalae</taxon>
        <taxon>asterids</taxon>
        <taxon>campanulids</taxon>
        <taxon>Apiales</taxon>
        <taxon>Apiaceae</taxon>
        <taxon>Apioideae</taxon>
        <taxon>apioid superclade</taxon>
        <taxon>Tordylieae</taxon>
        <taxon>Tordyliinae</taxon>
        <taxon>Heracleum</taxon>
    </lineage>
</organism>
<proteinExistence type="predicted"/>
<keyword evidence="3" id="KW-1185">Reference proteome</keyword>
<gene>
    <name evidence="2" type="ORF">POM88_037669</name>
</gene>
<name>A0AAD8HSD4_9APIA</name>
<protein>
    <submittedName>
        <fullName evidence="2">Uncharacterized protein</fullName>
    </submittedName>
</protein>
<dbReference type="EMBL" id="JAUIZM010000008">
    <property type="protein sequence ID" value="KAK1371577.1"/>
    <property type="molecule type" value="Genomic_DNA"/>
</dbReference>
<feature type="region of interest" description="Disordered" evidence="1">
    <location>
        <begin position="1"/>
        <end position="30"/>
    </location>
</feature>
<sequence length="154" mass="16452">MTTSLPSPPLSPSLPTRKPPKNPPKKLPTPTELIAHYESKGLNPQEASLKVIEDLQKALFRKLVVENKNRKSGSPGETSNVGVSSSRKLDVINSRLMNLEMKVDMKPGYMQSLAIGVVSGAAVNGIGAVVPHLASSVGNLWNAVRSFSNGQGRN</sequence>
<comment type="caution">
    <text evidence="2">The sequence shown here is derived from an EMBL/GenBank/DDBJ whole genome shotgun (WGS) entry which is preliminary data.</text>
</comment>